<dbReference type="GO" id="GO:0019464">
    <property type="term" value="P:glycine decarboxylation via glycine cleavage system"/>
    <property type="evidence" value="ECO:0007669"/>
    <property type="project" value="UniProtKB-UniRule"/>
</dbReference>
<dbReference type="GO" id="GO:0005960">
    <property type="term" value="C:glycine cleavage complex"/>
    <property type="evidence" value="ECO:0007669"/>
    <property type="project" value="InterPro"/>
</dbReference>
<dbReference type="NCBIfam" id="TIGR00527">
    <property type="entry name" value="gcvH"/>
    <property type="match status" value="1"/>
</dbReference>
<dbReference type="eggNOG" id="COG0509">
    <property type="taxonomic scope" value="Bacteria"/>
</dbReference>
<dbReference type="NCBIfam" id="NF002270">
    <property type="entry name" value="PRK01202.1"/>
    <property type="match status" value="1"/>
</dbReference>
<comment type="subunit">
    <text evidence="3">The glycine cleavage system is composed of four proteins: P, T, L and H.</text>
</comment>
<comment type="similarity">
    <text evidence="1 3">Belongs to the GcvH family.</text>
</comment>
<dbReference type="PANTHER" id="PTHR11715">
    <property type="entry name" value="GLYCINE CLEAVAGE SYSTEM H PROTEIN"/>
    <property type="match status" value="1"/>
</dbReference>
<dbReference type="AlphaFoldDB" id="A0A0T5X9S2"/>
<accession>A0A0T5X9S2</accession>
<organism evidence="6 7">
    <name type="scientific">Acetomicrobium hydrogeniformans ATCC BAA-1850</name>
    <dbReference type="NCBI Taxonomy" id="592015"/>
    <lineage>
        <taxon>Bacteria</taxon>
        <taxon>Thermotogati</taxon>
        <taxon>Synergistota</taxon>
        <taxon>Synergistia</taxon>
        <taxon>Synergistales</taxon>
        <taxon>Acetomicrobiaceae</taxon>
        <taxon>Acetomicrobium</taxon>
    </lineage>
</organism>
<dbReference type="GO" id="GO:0009249">
    <property type="term" value="P:protein lipoylation"/>
    <property type="evidence" value="ECO:0007669"/>
    <property type="project" value="TreeGrafter"/>
</dbReference>
<dbReference type="RefSeq" id="WP_009202222.1">
    <property type="nucleotide sequence ID" value="NZ_ACJX03000001.1"/>
</dbReference>
<sequence>MNIPENLKYTKTHEWVRVEGNKAYVGITDFAQGHLGDIVYVELPEVGSLVEAGEALCSIESVKAASDVYSPVSGEIAEVNDALEDEPGLLNEDPYENWIATIEMNNPEEVEALLDAASYAKHCEEEEEAMG</sequence>
<reference evidence="7" key="1">
    <citation type="submission" date="2012-09" db="EMBL/GenBank/DDBJ databases">
        <authorList>
            <person name="Weinstock G."/>
            <person name="Sodergren E."/>
            <person name="Clifton S."/>
            <person name="Fulton L."/>
            <person name="Fulton B."/>
            <person name="Courtney L."/>
            <person name="Fronick C."/>
            <person name="Harrison M."/>
            <person name="Strong C."/>
            <person name="Farmer C."/>
            <person name="Delehaunty K."/>
            <person name="Markovic C."/>
            <person name="Hall O."/>
            <person name="Minx P."/>
            <person name="Tomlinson C."/>
            <person name="Mitreva M."/>
            <person name="Nelson J."/>
            <person name="Hou S."/>
            <person name="Wollam A."/>
            <person name="Pepin K.H."/>
            <person name="Johnson M."/>
            <person name="Bhonagiri V."/>
            <person name="Nash W.E."/>
            <person name="Suruliraj S."/>
            <person name="Warren W."/>
            <person name="Chinwalla A."/>
            <person name="Mardis E.R."/>
            <person name="Wilson R.K."/>
        </authorList>
    </citation>
    <scope>NUCLEOTIDE SEQUENCE [LARGE SCALE GENOMIC DNA]</scope>
    <source>
        <strain evidence="7">OS1</strain>
    </source>
</reference>
<dbReference type="EMBL" id="ACJX03000001">
    <property type="protein sequence ID" value="KRT35128.1"/>
    <property type="molecule type" value="Genomic_DNA"/>
</dbReference>
<dbReference type="GO" id="GO:0005829">
    <property type="term" value="C:cytosol"/>
    <property type="evidence" value="ECO:0007669"/>
    <property type="project" value="TreeGrafter"/>
</dbReference>
<evidence type="ECO:0000313" key="7">
    <source>
        <dbReference type="Proteomes" id="UP000005273"/>
    </source>
</evidence>
<evidence type="ECO:0000256" key="4">
    <source>
        <dbReference type="PIRSR" id="PIRSR617453-50"/>
    </source>
</evidence>
<dbReference type="CDD" id="cd06848">
    <property type="entry name" value="GCS_H"/>
    <property type="match status" value="1"/>
</dbReference>
<protein>
    <recommendedName>
        <fullName evidence="3">Glycine cleavage system H protein</fullName>
    </recommendedName>
</protein>
<dbReference type="HAMAP" id="MF_00272">
    <property type="entry name" value="GcvH"/>
    <property type="match status" value="1"/>
</dbReference>
<keyword evidence="7" id="KW-1185">Reference proteome</keyword>
<feature type="modified residue" description="N6-lipoyllysine" evidence="3 4">
    <location>
        <position position="63"/>
    </location>
</feature>
<dbReference type="SUPFAM" id="SSF51230">
    <property type="entry name" value="Single hybrid motif"/>
    <property type="match status" value="1"/>
</dbReference>
<dbReference type="Gene3D" id="2.40.50.100">
    <property type="match status" value="1"/>
</dbReference>
<dbReference type="Pfam" id="PF01597">
    <property type="entry name" value="GCV_H"/>
    <property type="match status" value="1"/>
</dbReference>
<dbReference type="InterPro" id="IPR011053">
    <property type="entry name" value="Single_hybrid_motif"/>
</dbReference>
<dbReference type="STRING" id="592015.HMPREF1705_04392"/>
<dbReference type="InterPro" id="IPR033753">
    <property type="entry name" value="GCV_H/Fam206"/>
</dbReference>
<gene>
    <name evidence="3" type="primary">gcvH</name>
    <name evidence="6" type="ORF">HMPREF1705_04392</name>
</gene>
<dbReference type="OrthoDB" id="9796712at2"/>
<evidence type="ECO:0000256" key="3">
    <source>
        <dbReference type="HAMAP-Rule" id="MF_00272"/>
    </source>
</evidence>
<evidence type="ECO:0000259" key="5">
    <source>
        <dbReference type="PROSITE" id="PS50968"/>
    </source>
</evidence>
<evidence type="ECO:0000256" key="1">
    <source>
        <dbReference type="ARBA" id="ARBA00009249"/>
    </source>
</evidence>
<comment type="function">
    <text evidence="3">The glycine cleavage system catalyzes the degradation of glycine. The H protein shuttles the methylamine group of glycine from the P protein to the T protein.</text>
</comment>
<dbReference type="InterPro" id="IPR000089">
    <property type="entry name" value="Biotin_lipoyl"/>
</dbReference>
<dbReference type="Proteomes" id="UP000005273">
    <property type="component" value="Unassembled WGS sequence"/>
</dbReference>
<name>A0A0T5X9S2_9BACT</name>
<evidence type="ECO:0000256" key="2">
    <source>
        <dbReference type="ARBA" id="ARBA00022823"/>
    </source>
</evidence>
<keyword evidence="2 3" id="KW-0450">Lipoyl</keyword>
<comment type="caution">
    <text evidence="6">The sequence shown here is derived from an EMBL/GenBank/DDBJ whole genome shotgun (WGS) entry which is preliminary data.</text>
</comment>
<comment type="cofactor">
    <cofactor evidence="3">
        <name>(R)-lipoate</name>
        <dbReference type="ChEBI" id="CHEBI:83088"/>
    </cofactor>
    <text evidence="3">Binds 1 lipoyl cofactor covalently.</text>
</comment>
<dbReference type="InterPro" id="IPR003016">
    <property type="entry name" value="2-oxoA_DH_lipoyl-BS"/>
</dbReference>
<proteinExistence type="inferred from homology"/>
<dbReference type="PROSITE" id="PS50968">
    <property type="entry name" value="BIOTINYL_LIPOYL"/>
    <property type="match status" value="1"/>
</dbReference>
<evidence type="ECO:0000313" key="6">
    <source>
        <dbReference type="EMBL" id="KRT35128.1"/>
    </source>
</evidence>
<dbReference type="PROSITE" id="PS00189">
    <property type="entry name" value="LIPOYL"/>
    <property type="match status" value="1"/>
</dbReference>
<dbReference type="InterPro" id="IPR017453">
    <property type="entry name" value="GCV_H_sub"/>
</dbReference>
<dbReference type="InterPro" id="IPR002930">
    <property type="entry name" value="GCV_H"/>
</dbReference>
<dbReference type="PANTHER" id="PTHR11715:SF3">
    <property type="entry name" value="GLYCINE CLEAVAGE SYSTEM H PROTEIN-RELATED"/>
    <property type="match status" value="1"/>
</dbReference>
<feature type="domain" description="Lipoyl-binding" evidence="5">
    <location>
        <begin position="22"/>
        <end position="103"/>
    </location>
</feature>